<dbReference type="EMBL" id="MFHT01000031">
    <property type="protein sequence ID" value="OGF77180.1"/>
    <property type="molecule type" value="Genomic_DNA"/>
</dbReference>
<sequence length="70" mass="7558">MRGKDEKLKISRCHLSFPPTYDNSNVGGTLSSANTLYPMVTGDSDSGLLPQAPHRSQSTGSMAFVFLILL</sequence>
<organism evidence="1 2">
    <name type="scientific">Candidatus Giovannonibacteria bacterium RIFCSPHIGHO2_12_FULL_43_15</name>
    <dbReference type="NCBI Taxonomy" id="1798341"/>
    <lineage>
        <taxon>Bacteria</taxon>
        <taxon>Candidatus Giovannoniibacteriota</taxon>
    </lineage>
</organism>
<dbReference type="AlphaFoldDB" id="A0A1F5WNH7"/>
<accession>A0A1F5WNH7</accession>
<protein>
    <submittedName>
        <fullName evidence="1">Uncharacterized protein</fullName>
    </submittedName>
</protein>
<proteinExistence type="predicted"/>
<dbReference type="Proteomes" id="UP000177723">
    <property type="component" value="Unassembled WGS sequence"/>
</dbReference>
<evidence type="ECO:0000313" key="2">
    <source>
        <dbReference type="Proteomes" id="UP000177723"/>
    </source>
</evidence>
<evidence type="ECO:0000313" key="1">
    <source>
        <dbReference type="EMBL" id="OGF77180.1"/>
    </source>
</evidence>
<comment type="caution">
    <text evidence="1">The sequence shown here is derived from an EMBL/GenBank/DDBJ whole genome shotgun (WGS) entry which is preliminary data.</text>
</comment>
<name>A0A1F5WNH7_9BACT</name>
<reference evidence="1 2" key="1">
    <citation type="journal article" date="2016" name="Nat. Commun.">
        <title>Thousands of microbial genomes shed light on interconnected biogeochemical processes in an aquifer system.</title>
        <authorList>
            <person name="Anantharaman K."/>
            <person name="Brown C.T."/>
            <person name="Hug L.A."/>
            <person name="Sharon I."/>
            <person name="Castelle C.J."/>
            <person name="Probst A.J."/>
            <person name="Thomas B.C."/>
            <person name="Singh A."/>
            <person name="Wilkins M.J."/>
            <person name="Karaoz U."/>
            <person name="Brodie E.L."/>
            <person name="Williams K.H."/>
            <person name="Hubbard S.S."/>
            <person name="Banfield J.F."/>
        </authorList>
    </citation>
    <scope>NUCLEOTIDE SEQUENCE [LARGE SCALE GENOMIC DNA]</scope>
</reference>
<gene>
    <name evidence="1" type="ORF">A3F23_01385</name>
</gene>